<gene>
    <name evidence="1" type="ORF">ACFQPB_08325</name>
</gene>
<evidence type="ECO:0000313" key="2">
    <source>
        <dbReference type="Proteomes" id="UP001596501"/>
    </source>
</evidence>
<dbReference type="EMBL" id="JBHTCA010000004">
    <property type="protein sequence ID" value="MFC7408863.1"/>
    <property type="molecule type" value="Genomic_DNA"/>
</dbReference>
<name>A0ABW2QNG9_9BURK</name>
<organism evidence="1 2">
    <name type="scientific">Hydrogenophaga atypica</name>
    <dbReference type="NCBI Taxonomy" id="249409"/>
    <lineage>
        <taxon>Bacteria</taxon>
        <taxon>Pseudomonadati</taxon>
        <taxon>Pseudomonadota</taxon>
        <taxon>Betaproteobacteria</taxon>
        <taxon>Burkholderiales</taxon>
        <taxon>Comamonadaceae</taxon>
        <taxon>Hydrogenophaga</taxon>
    </lineage>
</organism>
<reference evidence="2" key="1">
    <citation type="journal article" date="2019" name="Int. J. Syst. Evol. Microbiol.">
        <title>The Global Catalogue of Microorganisms (GCM) 10K type strain sequencing project: providing services to taxonomists for standard genome sequencing and annotation.</title>
        <authorList>
            <consortium name="The Broad Institute Genomics Platform"/>
            <consortium name="The Broad Institute Genome Sequencing Center for Infectious Disease"/>
            <person name="Wu L."/>
            <person name="Ma J."/>
        </authorList>
    </citation>
    <scope>NUCLEOTIDE SEQUENCE [LARGE SCALE GENOMIC DNA]</scope>
    <source>
        <strain evidence="2">CGMCC 1.12371</strain>
    </source>
</reference>
<dbReference type="RefSeq" id="WP_382221768.1">
    <property type="nucleotide sequence ID" value="NZ_JBHTCA010000004.1"/>
</dbReference>
<sequence>MTTLPPAAAQVLHFWLGDDPLTDWPQPHRGDLWFKGGAEVDANIRAQFGPLVEEAMAGGLADWEADPMARLALILLLDQFSRNVYRGQAHAFAGDARAQALSQRTLDAGEDAALPRAGRLFVYMPLMHAETLAQQNACVACFERLHAGAPEGLKDILANNLQYAILHRDIVARFGRFPHRNAVLGRNSTPEELEFLKDGPRFGQ</sequence>
<proteinExistence type="predicted"/>
<dbReference type="Pfam" id="PF06041">
    <property type="entry name" value="DUF924"/>
    <property type="match status" value="1"/>
</dbReference>
<dbReference type="Gene3D" id="1.25.40.10">
    <property type="entry name" value="Tetratricopeptide repeat domain"/>
    <property type="match status" value="1"/>
</dbReference>
<evidence type="ECO:0000313" key="1">
    <source>
        <dbReference type="EMBL" id="MFC7408863.1"/>
    </source>
</evidence>
<keyword evidence="2" id="KW-1185">Reference proteome</keyword>
<dbReference type="Proteomes" id="UP001596501">
    <property type="component" value="Unassembled WGS sequence"/>
</dbReference>
<accession>A0ABW2QNG9</accession>
<dbReference type="SUPFAM" id="SSF48452">
    <property type="entry name" value="TPR-like"/>
    <property type="match status" value="1"/>
</dbReference>
<dbReference type="InterPro" id="IPR011990">
    <property type="entry name" value="TPR-like_helical_dom_sf"/>
</dbReference>
<protein>
    <submittedName>
        <fullName evidence="1">DUF924 family protein</fullName>
    </submittedName>
</protein>
<dbReference type="Gene3D" id="1.20.58.320">
    <property type="entry name" value="TPR-like"/>
    <property type="match status" value="1"/>
</dbReference>
<comment type="caution">
    <text evidence="1">The sequence shown here is derived from an EMBL/GenBank/DDBJ whole genome shotgun (WGS) entry which is preliminary data.</text>
</comment>
<dbReference type="InterPro" id="IPR010323">
    <property type="entry name" value="DUF924"/>
</dbReference>